<gene>
    <name evidence="2" type="primary">nrtS1</name>
</gene>
<feature type="transmembrane region" description="Helical" evidence="1">
    <location>
        <begin position="20"/>
        <end position="40"/>
    </location>
</feature>
<keyword evidence="1" id="KW-1133">Transmembrane helix</keyword>
<accession>A0A6M3Z663</accession>
<sequence length="84" mass="9346">MGLKSYLQTLGDRTLHSTAIRVALIVGTVIFCINHGSAFLHGAMTRTRWTSMVLTYFVPYCVNLHGQIASRMRQQAKAHPSSEP</sequence>
<keyword evidence="1" id="KW-0812">Transmembrane</keyword>
<dbReference type="NCBIfam" id="NF038050">
    <property type="entry name" value="NrtS"/>
    <property type="match status" value="1"/>
</dbReference>
<evidence type="ECO:0000256" key="1">
    <source>
        <dbReference type="SAM" id="Phobius"/>
    </source>
</evidence>
<dbReference type="EMBL" id="MN603758">
    <property type="protein sequence ID" value="QJP22255.1"/>
    <property type="molecule type" value="Genomic_DNA"/>
</dbReference>
<keyword evidence="1" id="KW-0472">Membrane</keyword>
<reference evidence="2" key="1">
    <citation type="submission" date="2019-10" db="EMBL/GenBank/DDBJ databases">
        <authorList>
            <person name="Ruan Z."/>
            <person name="Giordano M."/>
            <person name="Goodman C."/>
        </authorList>
    </citation>
    <scope>NUCLEOTIDE SEQUENCE</scope>
    <source>
        <strain evidence="2">UTEX 2380</strain>
    </source>
</reference>
<proteinExistence type="predicted"/>
<dbReference type="InterPro" id="IPR047700">
    <property type="entry name" value="NrtS-like"/>
</dbReference>
<organism evidence="2">
    <name type="scientific">Synechococcus sp. UTEX 2380</name>
    <dbReference type="NCBI Taxonomy" id="2728098"/>
    <lineage>
        <taxon>Bacteria</taxon>
        <taxon>Bacillati</taxon>
        <taxon>Cyanobacteriota</taxon>
        <taxon>Cyanophyceae</taxon>
        <taxon>Synechococcales</taxon>
        <taxon>Synechococcaceae</taxon>
        <taxon>Synechococcus</taxon>
    </lineage>
</organism>
<protein>
    <submittedName>
        <fullName evidence="2">Nitrate/nitrite transporter</fullName>
    </submittedName>
</protein>
<name>A0A6M3Z663_9SYNE</name>
<dbReference type="AlphaFoldDB" id="A0A6M3Z663"/>
<evidence type="ECO:0000313" key="2">
    <source>
        <dbReference type="EMBL" id="QJP22255.1"/>
    </source>
</evidence>
<feature type="non-terminal residue" evidence="2">
    <location>
        <position position="84"/>
    </location>
</feature>